<organism evidence="2">
    <name type="scientific">Taenia multiceps</name>
    <name type="common">Coenurus tapeworm</name>
    <name type="synonym">Multiceps multiceps</name>
    <dbReference type="NCBI Taxonomy" id="94034"/>
    <lineage>
        <taxon>Eukaryota</taxon>
        <taxon>Metazoa</taxon>
        <taxon>Spiralia</taxon>
        <taxon>Lophotrochozoa</taxon>
        <taxon>Platyhelminthes</taxon>
        <taxon>Cestoda</taxon>
        <taxon>Eucestoda</taxon>
        <taxon>Cyclophyllidea</taxon>
        <taxon>Taeniidae</taxon>
        <taxon>Taenia</taxon>
    </lineage>
</organism>
<reference evidence="2" key="1">
    <citation type="journal article" date="2019" name="Vet. Parasitol.">
        <title>Expression and serodiagnostic potential of antigen B and thioredoxin peroxidase from Taenia multiceps.</title>
        <authorList>
            <person name="Liu Y."/>
            <person name="Yang Y."/>
            <person name="Xu J."/>
            <person name="Dong X."/>
            <person name="Gu X."/>
            <person name="Xie Y."/>
            <person name="Lai W."/>
            <person name="Jing B."/>
            <person name="Peng X."/>
            <person name="Yang G."/>
        </authorList>
    </citation>
    <scope>NUCLEOTIDE SEQUENCE</scope>
</reference>
<dbReference type="Pfam" id="PF05596">
    <property type="entry name" value="Taeniidae_ag"/>
    <property type="match status" value="1"/>
</dbReference>
<protein>
    <submittedName>
        <fullName evidence="2">Antigen B</fullName>
    </submittedName>
</protein>
<proteinExistence type="evidence at transcript level"/>
<dbReference type="EMBL" id="MK784567">
    <property type="protein sequence ID" value="QED95684.1"/>
    <property type="molecule type" value="mRNA"/>
</dbReference>
<dbReference type="InterPro" id="IPR008860">
    <property type="entry name" value="Taeniidae_ag"/>
</dbReference>
<dbReference type="AlphaFoldDB" id="A0A5B9C2D4"/>
<evidence type="ECO:0000256" key="1">
    <source>
        <dbReference type="SAM" id="SignalP"/>
    </source>
</evidence>
<feature type="chain" id="PRO_5023054785" evidence="1">
    <location>
        <begin position="21"/>
        <end position="86"/>
    </location>
</feature>
<keyword evidence="1" id="KW-0732">Signal</keyword>
<name>A0A5B9C2D4_TAEMU</name>
<feature type="signal peptide" evidence="1">
    <location>
        <begin position="1"/>
        <end position="20"/>
    </location>
</feature>
<sequence>MKAYIVLALALVAFVAVARAEEDIESKARDGVMKSLAELKDFFKNDPMGQKLASICKDLKDLFLMAKTKTHSAFNDYIKRLMDEEN</sequence>
<accession>A0A5B9C2D4</accession>
<evidence type="ECO:0000313" key="2">
    <source>
        <dbReference type="EMBL" id="QED95684.1"/>
    </source>
</evidence>